<keyword evidence="3 6" id="KW-0812">Transmembrane</keyword>
<accession>A0AAN9IL44</accession>
<dbReference type="PANTHER" id="PTHR12428">
    <property type="entry name" value="OXA1"/>
    <property type="match status" value="1"/>
</dbReference>
<keyword evidence="8" id="KW-1185">Reference proteome</keyword>
<evidence type="ECO:0000256" key="3">
    <source>
        <dbReference type="ARBA" id="ARBA00022692"/>
    </source>
</evidence>
<protein>
    <submittedName>
        <fullName evidence="7">Uncharacterized protein</fullName>
    </submittedName>
</protein>
<dbReference type="GO" id="GO:0032979">
    <property type="term" value="P:protein insertion into mitochondrial inner membrane from matrix"/>
    <property type="evidence" value="ECO:0007669"/>
    <property type="project" value="TreeGrafter"/>
</dbReference>
<name>A0AAN9IL44_CLITE</name>
<evidence type="ECO:0000313" key="8">
    <source>
        <dbReference type="Proteomes" id="UP001359559"/>
    </source>
</evidence>
<proteinExistence type="inferred from homology"/>
<keyword evidence="5 6" id="KW-0472">Membrane</keyword>
<evidence type="ECO:0000256" key="5">
    <source>
        <dbReference type="ARBA" id="ARBA00023136"/>
    </source>
</evidence>
<dbReference type="GO" id="GO:0005743">
    <property type="term" value="C:mitochondrial inner membrane"/>
    <property type="evidence" value="ECO:0007669"/>
    <property type="project" value="TreeGrafter"/>
</dbReference>
<dbReference type="CDD" id="cd20069">
    <property type="entry name" value="5TM_Oxa1-like"/>
    <property type="match status" value="1"/>
</dbReference>
<evidence type="ECO:0000313" key="7">
    <source>
        <dbReference type="EMBL" id="KAK7278696.1"/>
    </source>
</evidence>
<organism evidence="7 8">
    <name type="scientific">Clitoria ternatea</name>
    <name type="common">Butterfly pea</name>
    <dbReference type="NCBI Taxonomy" id="43366"/>
    <lineage>
        <taxon>Eukaryota</taxon>
        <taxon>Viridiplantae</taxon>
        <taxon>Streptophyta</taxon>
        <taxon>Embryophyta</taxon>
        <taxon>Tracheophyta</taxon>
        <taxon>Spermatophyta</taxon>
        <taxon>Magnoliopsida</taxon>
        <taxon>eudicotyledons</taxon>
        <taxon>Gunneridae</taxon>
        <taxon>Pentapetalae</taxon>
        <taxon>rosids</taxon>
        <taxon>fabids</taxon>
        <taxon>Fabales</taxon>
        <taxon>Fabaceae</taxon>
        <taxon>Papilionoideae</taxon>
        <taxon>50 kb inversion clade</taxon>
        <taxon>NPAAA clade</taxon>
        <taxon>indigoferoid/millettioid clade</taxon>
        <taxon>Phaseoleae</taxon>
        <taxon>Clitoria</taxon>
    </lineage>
</organism>
<keyword evidence="4 6" id="KW-1133">Transmembrane helix</keyword>
<dbReference type="EMBL" id="JAYKXN010000006">
    <property type="protein sequence ID" value="KAK7278696.1"/>
    <property type="molecule type" value="Genomic_DNA"/>
</dbReference>
<dbReference type="GO" id="GO:0032977">
    <property type="term" value="F:membrane insertase activity"/>
    <property type="evidence" value="ECO:0007669"/>
    <property type="project" value="InterPro"/>
</dbReference>
<comment type="subcellular location">
    <subcellularLocation>
        <location evidence="1">Membrane</location>
        <topology evidence="1">Multi-pass membrane protein</topology>
    </subcellularLocation>
</comment>
<feature type="transmembrane region" description="Helical" evidence="6">
    <location>
        <begin position="154"/>
        <end position="175"/>
    </location>
</feature>
<dbReference type="PANTHER" id="PTHR12428:SF34">
    <property type="entry name" value="MITOCHONDRIAL INNER MEMBRANE PROTEIN OXA1-LIKE"/>
    <property type="match status" value="1"/>
</dbReference>
<evidence type="ECO:0000256" key="6">
    <source>
        <dbReference type="SAM" id="Phobius"/>
    </source>
</evidence>
<comment type="caution">
    <text evidence="7">The sequence shown here is derived from an EMBL/GenBank/DDBJ whole genome shotgun (WGS) entry which is preliminary data.</text>
</comment>
<comment type="similarity">
    <text evidence="2">Belongs to the OXA1/ALB3/YidC (TC 2.A.9.2) family.</text>
</comment>
<reference evidence="7 8" key="1">
    <citation type="submission" date="2024-01" db="EMBL/GenBank/DDBJ databases">
        <title>The genomes of 5 underutilized Papilionoideae crops provide insights into root nodulation and disease resistance.</title>
        <authorList>
            <person name="Yuan L."/>
        </authorList>
    </citation>
    <scope>NUCLEOTIDE SEQUENCE [LARGE SCALE GENOMIC DNA]</scope>
    <source>
        <strain evidence="7">LY-2023</strain>
        <tissue evidence="7">Leaf</tissue>
    </source>
</reference>
<sequence>MAPCSLYTHIEFQIERWAAIVLTTLLIRSATVPLSIYQLKATSKLLIIRPHFKEIKQQMEAKSMDPVASAEAKAKINKLFKESVFSQFAGEYIREGGKYRHSVRHGVTPFAPLKGLFIKGVIFVSFFLAITNMAEKVPSFKHGGAYWFTDLTTPDALCIFPVLTALSFLIVAEAHMLLEGMEGNPAAGTKKKVCRVFAVLTLPLMMGFPKAIFCFLDTSILFSLVYGLVLRVPGVKETLGIPKPPAAEPTSAP</sequence>
<feature type="transmembrane region" description="Helical" evidence="6">
    <location>
        <begin position="116"/>
        <end position="134"/>
    </location>
</feature>
<dbReference type="Proteomes" id="UP001359559">
    <property type="component" value="Unassembled WGS sequence"/>
</dbReference>
<feature type="transmembrane region" description="Helical" evidence="6">
    <location>
        <begin position="196"/>
        <end position="229"/>
    </location>
</feature>
<dbReference type="AlphaFoldDB" id="A0AAN9IL44"/>
<evidence type="ECO:0000256" key="2">
    <source>
        <dbReference type="ARBA" id="ARBA00010583"/>
    </source>
</evidence>
<dbReference type="InterPro" id="IPR001708">
    <property type="entry name" value="YidC/ALB3/OXA1/COX18"/>
</dbReference>
<evidence type="ECO:0000256" key="1">
    <source>
        <dbReference type="ARBA" id="ARBA00004141"/>
    </source>
</evidence>
<gene>
    <name evidence="7" type="ORF">RJT34_23732</name>
</gene>
<evidence type="ECO:0000256" key="4">
    <source>
        <dbReference type="ARBA" id="ARBA00022989"/>
    </source>
</evidence>